<dbReference type="PROSITE" id="PS50885">
    <property type="entry name" value="HAMP"/>
    <property type="match status" value="1"/>
</dbReference>
<keyword evidence="7 15" id="KW-0812">Transmembrane</keyword>
<keyword evidence="13 15" id="KW-0472">Membrane</keyword>
<reference evidence="18" key="1">
    <citation type="submission" date="2020-10" db="EMBL/GenBank/DDBJ databases">
        <authorList>
            <person name="Gilroy R."/>
        </authorList>
    </citation>
    <scope>NUCLEOTIDE SEQUENCE</scope>
    <source>
        <strain evidence="18">ChiBcec6-7307</strain>
    </source>
</reference>
<evidence type="ECO:0000256" key="2">
    <source>
        <dbReference type="ARBA" id="ARBA00004651"/>
    </source>
</evidence>
<keyword evidence="8" id="KW-0547">Nucleotide-binding</keyword>
<evidence type="ECO:0000256" key="6">
    <source>
        <dbReference type="ARBA" id="ARBA00022679"/>
    </source>
</evidence>
<name>A0A9D1NZU7_9FIRM</name>
<dbReference type="PANTHER" id="PTHR45528:SF1">
    <property type="entry name" value="SENSOR HISTIDINE KINASE CPXA"/>
    <property type="match status" value="1"/>
</dbReference>
<dbReference type="EMBL" id="DVOS01000065">
    <property type="protein sequence ID" value="HIV23881.1"/>
    <property type="molecule type" value="Genomic_DNA"/>
</dbReference>
<dbReference type="Pfam" id="PF00672">
    <property type="entry name" value="HAMP"/>
    <property type="match status" value="1"/>
</dbReference>
<evidence type="ECO:0000313" key="18">
    <source>
        <dbReference type="EMBL" id="HIV23881.1"/>
    </source>
</evidence>
<dbReference type="Pfam" id="PF00512">
    <property type="entry name" value="HisKA"/>
    <property type="match status" value="1"/>
</dbReference>
<evidence type="ECO:0000256" key="7">
    <source>
        <dbReference type="ARBA" id="ARBA00022692"/>
    </source>
</evidence>
<evidence type="ECO:0000259" key="16">
    <source>
        <dbReference type="PROSITE" id="PS50109"/>
    </source>
</evidence>
<feature type="transmembrane region" description="Helical" evidence="15">
    <location>
        <begin position="166"/>
        <end position="186"/>
    </location>
</feature>
<feature type="domain" description="Histidine kinase" evidence="16">
    <location>
        <begin position="276"/>
        <end position="488"/>
    </location>
</feature>
<dbReference type="InterPro" id="IPR003594">
    <property type="entry name" value="HATPase_dom"/>
</dbReference>
<evidence type="ECO:0000256" key="9">
    <source>
        <dbReference type="ARBA" id="ARBA00022777"/>
    </source>
</evidence>
<evidence type="ECO:0000256" key="15">
    <source>
        <dbReference type="SAM" id="Phobius"/>
    </source>
</evidence>
<dbReference type="CDD" id="cd00075">
    <property type="entry name" value="HATPase"/>
    <property type="match status" value="1"/>
</dbReference>
<evidence type="ECO:0000256" key="11">
    <source>
        <dbReference type="ARBA" id="ARBA00022989"/>
    </source>
</evidence>
<keyword evidence="6" id="KW-0808">Transferase</keyword>
<dbReference type="AlphaFoldDB" id="A0A9D1NZU7"/>
<dbReference type="Proteomes" id="UP000886889">
    <property type="component" value="Unassembled WGS sequence"/>
</dbReference>
<proteinExistence type="predicted"/>
<keyword evidence="5" id="KW-0597">Phosphoprotein</keyword>
<feature type="coiled-coil region" evidence="14">
    <location>
        <begin position="232"/>
        <end position="276"/>
    </location>
</feature>
<dbReference type="SUPFAM" id="SSF55874">
    <property type="entry name" value="ATPase domain of HSP90 chaperone/DNA topoisomerase II/histidine kinase"/>
    <property type="match status" value="1"/>
</dbReference>
<dbReference type="PRINTS" id="PR00344">
    <property type="entry name" value="BCTRLSENSOR"/>
</dbReference>
<comment type="catalytic activity">
    <reaction evidence="1">
        <text>ATP + protein L-histidine = ADP + protein N-phospho-L-histidine.</text>
        <dbReference type="EC" id="2.7.13.3"/>
    </reaction>
</comment>
<evidence type="ECO:0000256" key="13">
    <source>
        <dbReference type="ARBA" id="ARBA00023136"/>
    </source>
</evidence>
<dbReference type="PANTHER" id="PTHR45528">
    <property type="entry name" value="SENSOR HISTIDINE KINASE CPXA"/>
    <property type="match status" value="1"/>
</dbReference>
<evidence type="ECO:0000256" key="3">
    <source>
        <dbReference type="ARBA" id="ARBA00012438"/>
    </source>
</evidence>
<dbReference type="CDD" id="cd06225">
    <property type="entry name" value="HAMP"/>
    <property type="match status" value="1"/>
</dbReference>
<evidence type="ECO:0000256" key="12">
    <source>
        <dbReference type="ARBA" id="ARBA00023012"/>
    </source>
</evidence>
<evidence type="ECO:0000256" key="14">
    <source>
        <dbReference type="SAM" id="Coils"/>
    </source>
</evidence>
<comment type="subcellular location">
    <subcellularLocation>
        <location evidence="2">Cell membrane</location>
        <topology evidence="2">Multi-pass membrane protein</topology>
    </subcellularLocation>
</comment>
<protein>
    <recommendedName>
        <fullName evidence="3">histidine kinase</fullName>
        <ecNumber evidence="3">2.7.13.3</ecNumber>
    </recommendedName>
</protein>
<keyword evidence="11 15" id="KW-1133">Transmembrane helix</keyword>
<accession>A0A9D1NZU7</accession>
<dbReference type="SUPFAM" id="SSF47384">
    <property type="entry name" value="Homodimeric domain of signal transducing histidine kinase"/>
    <property type="match status" value="1"/>
</dbReference>
<keyword evidence="9 18" id="KW-0418">Kinase</keyword>
<gene>
    <name evidence="18" type="ORF">IAC80_08100</name>
</gene>
<dbReference type="EC" id="2.7.13.3" evidence="3"/>
<evidence type="ECO:0000259" key="17">
    <source>
        <dbReference type="PROSITE" id="PS50885"/>
    </source>
</evidence>
<dbReference type="Pfam" id="PF02518">
    <property type="entry name" value="HATPase_c"/>
    <property type="match status" value="1"/>
</dbReference>
<feature type="transmembrane region" description="Helical" evidence="15">
    <location>
        <begin position="20"/>
        <end position="41"/>
    </location>
</feature>
<keyword evidence="4" id="KW-1003">Cell membrane</keyword>
<evidence type="ECO:0000256" key="1">
    <source>
        <dbReference type="ARBA" id="ARBA00000085"/>
    </source>
</evidence>
<evidence type="ECO:0000256" key="4">
    <source>
        <dbReference type="ARBA" id="ARBA00022475"/>
    </source>
</evidence>
<organism evidence="18 19">
    <name type="scientific">Candidatus Merdiplasma excrementigallinarum</name>
    <dbReference type="NCBI Taxonomy" id="2840864"/>
    <lineage>
        <taxon>Bacteria</taxon>
        <taxon>Bacillati</taxon>
        <taxon>Bacillota</taxon>
        <taxon>Clostridia</taxon>
        <taxon>Lachnospirales</taxon>
        <taxon>Lachnospiraceae</taxon>
        <taxon>Lachnospiraceae incertae sedis</taxon>
        <taxon>Candidatus Merdiplasma</taxon>
    </lineage>
</organism>
<comment type="caution">
    <text evidence="18">The sequence shown here is derived from an EMBL/GenBank/DDBJ whole genome shotgun (WGS) entry which is preliminary data.</text>
</comment>
<dbReference type="SMART" id="SM00304">
    <property type="entry name" value="HAMP"/>
    <property type="match status" value="1"/>
</dbReference>
<dbReference type="SUPFAM" id="SSF158472">
    <property type="entry name" value="HAMP domain-like"/>
    <property type="match status" value="1"/>
</dbReference>
<dbReference type="GO" id="GO:0000155">
    <property type="term" value="F:phosphorelay sensor kinase activity"/>
    <property type="evidence" value="ECO:0007669"/>
    <property type="project" value="InterPro"/>
</dbReference>
<dbReference type="Gene3D" id="1.10.287.130">
    <property type="match status" value="1"/>
</dbReference>
<dbReference type="GO" id="GO:0005886">
    <property type="term" value="C:plasma membrane"/>
    <property type="evidence" value="ECO:0007669"/>
    <property type="project" value="UniProtKB-SubCell"/>
</dbReference>
<dbReference type="InterPro" id="IPR005467">
    <property type="entry name" value="His_kinase_dom"/>
</dbReference>
<evidence type="ECO:0000256" key="5">
    <source>
        <dbReference type="ARBA" id="ARBA00022553"/>
    </source>
</evidence>
<dbReference type="InterPro" id="IPR004358">
    <property type="entry name" value="Sig_transdc_His_kin-like_C"/>
</dbReference>
<keyword evidence="14" id="KW-0175">Coiled coil</keyword>
<dbReference type="InterPro" id="IPR003660">
    <property type="entry name" value="HAMP_dom"/>
</dbReference>
<evidence type="ECO:0000313" key="19">
    <source>
        <dbReference type="Proteomes" id="UP000886889"/>
    </source>
</evidence>
<dbReference type="GO" id="GO:0005524">
    <property type="term" value="F:ATP binding"/>
    <property type="evidence" value="ECO:0007669"/>
    <property type="project" value="UniProtKB-KW"/>
</dbReference>
<dbReference type="FunFam" id="1.10.287.130:FF:000001">
    <property type="entry name" value="Two-component sensor histidine kinase"/>
    <property type="match status" value="1"/>
</dbReference>
<keyword evidence="10" id="KW-0067">ATP-binding</keyword>
<reference evidence="18" key="2">
    <citation type="journal article" date="2021" name="PeerJ">
        <title>Extensive microbial diversity within the chicken gut microbiome revealed by metagenomics and culture.</title>
        <authorList>
            <person name="Gilroy R."/>
            <person name="Ravi A."/>
            <person name="Getino M."/>
            <person name="Pursley I."/>
            <person name="Horton D.L."/>
            <person name="Alikhan N.F."/>
            <person name="Baker D."/>
            <person name="Gharbi K."/>
            <person name="Hall N."/>
            <person name="Watson M."/>
            <person name="Adriaenssens E.M."/>
            <person name="Foster-Nyarko E."/>
            <person name="Jarju S."/>
            <person name="Secka A."/>
            <person name="Antonio M."/>
            <person name="Oren A."/>
            <person name="Chaudhuri R.R."/>
            <person name="La Ragione R."/>
            <person name="Hildebrand F."/>
            <person name="Pallen M.J."/>
        </authorList>
    </citation>
    <scope>NUCLEOTIDE SEQUENCE</scope>
    <source>
        <strain evidence="18">ChiBcec6-7307</strain>
    </source>
</reference>
<feature type="domain" description="HAMP" evidence="17">
    <location>
        <begin position="187"/>
        <end position="240"/>
    </location>
</feature>
<dbReference type="InterPro" id="IPR036890">
    <property type="entry name" value="HATPase_C_sf"/>
</dbReference>
<sequence>MKTDQIKIKLKTNLMIMEIVFLLIVVGGSTVVYSIFAAPFYNREKARLAEQAFEDIREMDLANLRDQDWEVLESYEEEHFSFIISDDQFEPVYTTVSRDQEGTVRRNIEIQKDLYTREPRAVLRNTRSYGGVQLRGIVDQDGRFYYVCIRETSGSSYSAFFYTEQFLAAVVIVAIVLGSVVMFVLGRRITKPIEEMAAISKRLAEHDFSARMQEETPYAEVNTLARNFNEMADQVQYYIQELEKDNSKLENRNVRLQEEKDQKERMERMRQEFNANISHELKTPLAVISSQMEMLELLSGEKDEKKQYYFSSIREEIDKMSDMVRSLLKISSAEHELEELDRRELDLSEMTLRLLQKYDALFRKKQIRHISHMDQNCFVLADRSCMEKAMGNYILNAVSHTGPGSRIEVSTDLADGQVIFRVYNQGPGIREDKLESIWNSYYQDRPGDYHAGLGLYIVKTVILLHGGAYGVKNREDGVEFWFSLPACRSGKEE</sequence>
<dbReference type="InterPro" id="IPR036097">
    <property type="entry name" value="HisK_dim/P_sf"/>
</dbReference>
<dbReference type="InterPro" id="IPR003661">
    <property type="entry name" value="HisK_dim/P_dom"/>
</dbReference>
<dbReference type="InterPro" id="IPR050398">
    <property type="entry name" value="HssS/ArlS-like"/>
</dbReference>
<dbReference type="Gene3D" id="6.10.340.10">
    <property type="match status" value="1"/>
</dbReference>
<dbReference type="SMART" id="SM00388">
    <property type="entry name" value="HisKA"/>
    <property type="match status" value="1"/>
</dbReference>
<feature type="coiled-coil region" evidence="14">
    <location>
        <begin position="323"/>
        <end position="350"/>
    </location>
</feature>
<evidence type="ECO:0000256" key="10">
    <source>
        <dbReference type="ARBA" id="ARBA00022840"/>
    </source>
</evidence>
<keyword evidence="12" id="KW-0902">Two-component regulatory system</keyword>
<dbReference type="CDD" id="cd00082">
    <property type="entry name" value="HisKA"/>
    <property type="match status" value="1"/>
</dbReference>
<dbReference type="SMART" id="SM00387">
    <property type="entry name" value="HATPase_c"/>
    <property type="match status" value="1"/>
</dbReference>
<evidence type="ECO:0000256" key="8">
    <source>
        <dbReference type="ARBA" id="ARBA00022741"/>
    </source>
</evidence>
<dbReference type="Gene3D" id="3.30.565.10">
    <property type="entry name" value="Histidine kinase-like ATPase, C-terminal domain"/>
    <property type="match status" value="1"/>
</dbReference>
<dbReference type="PROSITE" id="PS50109">
    <property type="entry name" value="HIS_KIN"/>
    <property type="match status" value="1"/>
</dbReference>